<reference evidence="1 2" key="1">
    <citation type="submission" date="2020-05" db="EMBL/GenBank/DDBJ databases">
        <title>Complete genome sequence of Gemmatimonas greenlandica TET16.</title>
        <authorList>
            <person name="Zeng Y."/>
        </authorList>
    </citation>
    <scope>NUCLEOTIDE SEQUENCE [LARGE SCALE GENOMIC DNA]</scope>
    <source>
        <strain evidence="1 2">TET16</strain>
    </source>
</reference>
<dbReference type="RefSeq" id="WP_171227336.1">
    <property type="nucleotide sequence ID" value="NZ_CP053085.1"/>
</dbReference>
<dbReference type="EMBL" id="CP053085">
    <property type="protein sequence ID" value="QJR37900.1"/>
    <property type="molecule type" value="Genomic_DNA"/>
</dbReference>
<dbReference type="InterPro" id="IPR021409">
    <property type="entry name" value="DUF3047"/>
</dbReference>
<organism evidence="1 2">
    <name type="scientific">Gemmatimonas groenlandica</name>
    <dbReference type="NCBI Taxonomy" id="2732249"/>
    <lineage>
        <taxon>Bacteria</taxon>
        <taxon>Pseudomonadati</taxon>
        <taxon>Gemmatimonadota</taxon>
        <taxon>Gemmatimonadia</taxon>
        <taxon>Gemmatimonadales</taxon>
        <taxon>Gemmatimonadaceae</taxon>
        <taxon>Gemmatimonas</taxon>
    </lineage>
</organism>
<dbReference type="KEGG" id="ggr:HKW67_21405"/>
<keyword evidence="2" id="KW-1185">Reference proteome</keyword>
<evidence type="ECO:0000313" key="2">
    <source>
        <dbReference type="Proteomes" id="UP000500938"/>
    </source>
</evidence>
<dbReference type="Proteomes" id="UP000500938">
    <property type="component" value="Chromosome"/>
</dbReference>
<proteinExistence type="predicted"/>
<dbReference type="Pfam" id="PF11249">
    <property type="entry name" value="DUF3047"/>
    <property type="match status" value="1"/>
</dbReference>
<accession>A0A6M4ITB4</accession>
<name>A0A6M4ITB4_9BACT</name>
<protein>
    <submittedName>
        <fullName evidence="1">DUF3047 domain-containing protein</fullName>
    </submittedName>
</protein>
<dbReference type="AlphaFoldDB" id="A0A6M4ITB4"/>
<sequence>MTSPTGRYRDVCGLPRFTRRWRPMWLLTSGVCRTALGLLSAVGPISTTVHAEATTDRQAGLRPMASTAPIAGRRVPTPVTRDLLRLDLARVGDALPPGWRLEPVRGQRPPNTIVVDSGSMRYLRIAGQARAAFLGYALTPPISETSGALHWRWRVVRSPDGTDLRTRSGDDAAIRVFVVFRRTGWLNRTPRALFYTIGGAEPSSYQGRRSFTSPDLYVVRAGAAQDAREWVDVVVDPAADYRRSWGAEPPPIEGVGLMQDTDQTHLAAVADVQSLTWKPRP</sequence>
<gene>
    <name evidence="1" type="ORF">HKW67_21405</name>
</gene>
<evidence type="ECO:0000313" key="1">
    <source>
        <dbReference type="EMBL" id="QJR37900.1"/>
    </source>
</evidence>